<evidence type="ECO:0000313" key="1">
    <source>
        <dbReference type="EMBL" id="GGK41858.1"/>
    </source>
</evidence>
<evidence type="ECO:0008006" key="3">
    <source>
        <dbReference type="Google" id="ProtNLM"/>
    </source>
</evidence>
<dbReference type="Proteomes" id="UP000647587">
    <property type="component" value="Unassembled WGS sequence"/>
</dbReference>
<dbReference type="EMBL" id="BMPP01000029">
    <property type="protein sequence ID" value="GGK41858.1"/>
    <property type="molecule type" value="Genomic_DNA"/>
</dbReference>
<proteinExistence type="predicted"/>
<accession>A0ABQ2F2N0</accession>
<reference evidence="2" key="1">
    <citation type="journal article" date="2019" name="Int. J. Syst. Evol. Microbiol.">
        <title>The Global Catalogue of Microorganisms (GCM) 10K type strain sequencing project: providing services to taxonomists for standard genome sequencing and annotation.</title>
        <authorList>
            <consortium name="The Broad Institute Genomics Platform"/>
            <consortium name="The Broad Institute Genome Sequencing Center for Infectious Disease"/>
            <person name="Wu L."/>
            <person name="Ma J."/>
        </authorList>
    </citation>
    <scope>NUCLEOTIDE SEQUENCE [LARGE SCALE GENOMIC DNA]</scope>
    <source>
        <strain evidence="2">JCM 30331</strain>
    </source>
</reference>
<name>A0ABQ2F2N0_9DEIO</name>
<protein>
    <recommendedName>
        <fullName evidence="3">Alpha/beta hydrolase</fullName>
    </recommendedName>
</protein>
<keyword evidence="2" id="KW-1185">Reference proteome</keyword>
<evidence type="ECO:0000313" key="2">
    <source>
        <dbReference type="Proteomes" id="UP000647587"/>
    </source>
</evidence>
<comment type="caution">
    <text evidence="1">The sequence shown here is derived from an EMBL/GenBank/DDBJ whole genome shotgun (WGS) entry which is preliminary data.</text>
</comment>
<organism evidence="1 2">
    <name type="scientific">Deinococcus malanensis</name>
    <dbReference type="NCBI Taxonomy" id="1706855"/>
    <lineage>
        <taxon>Bacteria</taxon>
        <taxon>Thermotogati</taxon>
        <taxon>Deinococcota</taxon>
        <taxon>Deinococci</taxon>
        <taxon>Deinococcales</taxon>
        <taxon>Deinococcaceae</taxon>
        <taxon>Deinococcus</taxon>
    </lineage>
</organism>
<sequence>MERQGWDAMTRLSSRGRMSVEGCDHAIPQERPDVIAHAVGRVVEAVAPTNN</sequence>
<gene>
    <name evidence="1" type="ORF">GCM10008955_39580</name>
</gene>